<reference evidence="1 2" key="1">
    <citation type="submission" date="2020-09" db="EMBL/GenBank/DDBJ databases">
        <title>De no assembly of potato wild relative species, Solanum commersonii.</title>
        <authorList>
            <person name="Cho K."/>
        </authorList>
    </citation>
    <scope>NUCLEOTIDE SEQUENCE [LARGE SCALE GENOMIC DNA]</scope>
    <source>
        <strain evidence="1">LZ3.2</strain>
        <tissue evidence="1">Leaf</tissue>
    </source>
</reference>
<accession>A0A9J5ZL45</accession>
<evidence type="ECO:0000313" key="1">
    <source>
        <dbReference type="EMBL" id="KAG5612858.1"/>
    </source>
</evidence>
<evidence type="ECO:0008006" key="3">
    <source>
        <dbReference type="Google" id="ProtNLM"/>
    </source>
</evidence>
<name>A0A9J5ZL45_SOLCO</name>
<protein>
    <recommendedName>
        <fullName evidence="3">Retrotransposon Copia-like N-terminal domain-containing protein</fullName>
    </recommendedName>
</protein>
<dbReference type="EMBL" id="JACXVP010000004">
    <property type="protein sequence ID" value="KAG5612858.1"/>
    <property type="molecule type" value="Genomic_DNA"/>
</dbReference>
<evidence type="ECO:0000313" key="2">
    <source>
        <dbReference type="Proteomes" id="UP000824120"/>
    </source>
</evidence>
<dbReference type="Proteomes" id="UP000824120">
    <property type="component" value="Chromosome 4"/>
</dbReference>
<proteinExistence type="predicted"/>
<gene>
    <name evidence="1" type="ORF">H5410_024139</name>
</gene>
<organism evidence="1 2">
    <name type="scientific">Solanum commersonii</name>
    <name type="common">Commerson's wild potato</name>
    <name type="synonym">Commerson's nightshade</name>
    <dbReference type="NCBI Taxonomy" id="4109"/>
    <lineage>
        <taxon>Eukaryota</taxon>
        <taxon>Viridiplantae</taxon>
        <taxon>Streptophyta</taxon>
        <taxon>Embryophyta</taxon>
        <taxon>Tracheophyta</taxon>
        <taxon>Spermatophyta</taxon>
        <taxon>Magnoliopsida</taxon>
        <taxon>eudicotyledons</taxon>
        <taxon>Gunneridae</taxon>
        <taxon>Pentapetalae</taxon>
        <taxon>asterids</taxon>
        <taxon>lamiids</taxon>
        <taxon>Solanales</taxon>
        <taxon>Solanaceae</taxon>
        <taxon>Solanoideae</taxon>
        <taxon>Solaneae</taxon>
        <taxon>Solanum</taxon>
    </lineage>
</organism>
<keyword evidence="2" id="KW-1185">Reference proteome</keyword>
<sequence length="375" mass="41964">MSQITDENSSEHTTHFTVINTPPVGLWQLEEMGSYLSFSQEQTDFINGSCPIPSLDSPLLIQWQMCNDMVIAWLLNSLSRDISEGVIYSQTTVKLWDELKARYGQADDTKLFQLQREINNISQGASDITRIFCFSKHRWTKMGTTEVLQENWTSHGRLSWVDWIPAYYKINKQKKKGSQQANVANTTMTAQTRVNEISVDTFSTLVAGQGFSREHCNQLIHMFQTVHESSEGSNSGDNSKANPYSIHHACLVKAFSMGSLVLNSKLVLHDVFYVPDFAHNLLSVNLLVKQIDLDLLFTKNGCILHEPSMRKGPVFGDAAGGLYVLKDDTSTASTVESSPITFFVLVSSFVKNKVESSSLGSIFFFLSLVVKGKYA</sequence>
<dbReference type="PANTHER" id="PTHR37610">
    <property type="entry name" value="CCHC-TYPE DOMAIN-CONTAINING PROTEIN"/>
    <property type="match status" value="1"/>
</dbReference>
<comment type="caution">
    <text evidence="1">The sequence shown here is derived from an EMBL/GenBank/DDBJ whole genome shotgun (WGS) entry which is preliminary data.</text>
</comment>
<dbReference type="OrthoDB" id="1291727at2759"/>
<dbReference type="AlphaFoldDB" id="A0A9J5ZL45"/>
<dbReference type="PANTHER" id="PTHR37610:SF6">
    <property type="entry name" value="GAG-POLYPEPTIDE OF LTR COPIA-TYPE-RELATED"/>
    <property type="match status" value="1"/>
</dbReference>